<dbReference type="Proteomes" id="UP001283361">
    <property type="component" value="Unassembled WGS sequence"/>
</dbReference>
<dbReference type="EMBL" id="JAWDGP010001143">
    <property type="protein sequence ID" value="KAK3794120.1"/>
    <property type="molecule type" value="Genomic_DNA"/>
</dbReference>
<sequence length="142" mass="15368">MEEEKKMTAEKVTGQGVSSIRSGPFPSFIAAVISGGFCPGLNGSLYDGKIAELSSLLELNEELATARCLSEHASLQGSVTPIAIYTDRIHCSSKYRAQKMTFNVRGTKAKKLLKEIAVRPHQINQGPAREHAPMDIPFAPVP</sequence>
<proteinExistence type="predicted"/>
<evidence type="ECO:0000313" key="1">
    <source>
        <dbReference type="EMBL" id="KAK3794120.1"/>
    </source>
</evidence>
<dbReference type="AlphaFoldDB" id="A0AAE1AUA1"/>
<protein>
    <submittedName>
        <fullName evidence="1">Uncharacterized protein</fullName>
    </submittedName>
</protein>
<reference evidence="1" key="1">
    <citation type="journal article" date="2023" name="G3 (Bethesda)">
        <title>A reference genome for the long-term kleptoplast-retaining sea slug Elysia crispata morphotype clarki.</title>
        <authorList>
            <person name="Eastman K.E."/>
            <person name="Pendleton A.L."/>
            <person name="Shaikh M.A."/>
            <person name="Suttiyut T."/>
            <person name="Ogas R."/>
            <person name="Tomko P."/>
            <person name="Gavelis G."/>
            <person name="Widhalm J.R."/>
            <person name="Wisecaver J.H."/>
        </authorList>
    </citation>
    <scope>NUCLEOTIDE SEQUENCE</scope>
    <source>
        <strain evidence="1">ECLA1</strain>
    </source>
</reference>
<organism evidence="1 2">
    <name type="scientific">Elysia crispata</name>
    <name type="common">lettuce slug</name>
    <dbReference type="NCBI Taxonomy" id="231223"/>
    <lineage>
        <taxon>Eukaryota</taxon>
        <taxon>Metazoa</taxon>
        <taxon>Spiralia</taxon>
        <taxon>Lophotrochozoa</taxon>
        <taxon>Mollusca</taxon>
        <taxon>Gastropoda</taxon>
        <taxon>Heterobranchia</taxon>
        <taxon>Euthyneura</taxon>
        <taxon>Panpulmonata</taxon>
        <taxon>Sacoglossa</taxon>
        <taxon>Placobranchoidea</taxon>
        <taxon>Plakobranchidae</taxon>
        <taxon>Elysia</taxon>
    </lineage>
</organism>
<comment type="caution">
    <text evidence="1">The sequence shown here is derived from an EMBL/GenBank/DDBJ whole genome shotgun (WGS) entry which is preliminary data.</text>
</comment>
<evidence type="ECO:0000313" key="2">
    <source>
        <dbReference type="Proteomes" id="UP001283361"/>
    </source>
</evidence>
<accession>A0AAE1AUA1</accession>
<gene>
    <name evidence="1" type="ORF">RRG08_042934</name>
</gene>
<name>A0AAE1AUA1_9GAST</name>
<keyword evidence="2" id="KW-1185">Reference proteome</keyword>